<dbReference type="InterPro" id="IPR011009">
    <property type="entry name" value="Kinase-like_dom_sf"/>
</dbReference>
<dbReference type="EMBL" id="JBHTON010000052">
    <property type="protein sequence ID" value="MFD1486053.1"/>
    <property type="molecule type" value="Genomic_DNA"/>
</dbReference>
<sequence>MLTEKWLANLPLPPITQVTPVGGGDVNAAYRVATTQGTFFLLVQAHQPASFYAGEIAGLKAFTAAKIRAPRVIAHGQSAGDAYLILSYLEPVANGDQSALGALVAKLHAYASPTGRFGFSQPYAGTSVSFANPWSDSWAELFINQRLDVLDAALVAKHRWAPHQRTDFLQVRAVISRTLAAYPSQPVLLHGDLWSGNYMFTPEGPALIDPAAWYGDAEFDLAITTVFGGFSSAFYQAYQHAHPLAAGFSLRQHFYRLYYLMVHLDKFGSGYSRSVQAELDAILA</sequence>
<comment type="caution">
    <text evidence="2">The sequence shown here is derived from an EMBL/GenBank/DDBJ whole genome shotgun (WGS) entry which is preliminary data.</text>
</comment>
<dbReference type="PANTHER" id="PTHR12149:SF8">
    <property type="entry name" value="PROTEIN-RIBULOSAMINE 3-KINASE"/>
    <property type="match status" value="1"/>
</dbReference>
<dbReference type="RefSeq" id="WP_125754151.1">
    <property type="nucleotide sequence ID" value="NZ_JBHTON010000052.1"/>
</dbReference>
<protein>
    <submittedName>
        <fullName evidence="2">Fructosamine kinase family protein</fullName>
    </submittedName>
</protein>
<accession>A0ABW4EAK8</accession>
<dbReference type="PIRSF" id="PIRSF006221">
    <property type="entry name" value="Ketosamine-3-kinase"/>
    <property type="match status" value="1"/>
</dbReference>
<dbReference type="Pfam" id="PF03881">
    <property type="entry name" value="Fructosamin_kin"/>
    <property type="match status" value="1"/>
</dbReference>
<dbReference type="GO" id="GO:0016301">
    <property type="term" value="F:kinase activity"/>
    <property type="evidence" value="ECO:0007669"/>
    <property type="project" value="UniProtKB-KW"/>
</dbReference>
<evidence type="ECO:0000313" key="2">
    <source>
        <dbReference type="EMBL" id="MFD1486053.1"/>
    </source>
</evidence>
<keyword evidence="3" id="KW-1185">Reference proteome</keyword>
<dbReference type="Gene3D" id="3.30.200.20">
    <property type="entry name" value="Phosphorylase Kinase, domain 1"/>
    <property type="match status" value="1"/>
</dbReference>
<dbReference type="PANTHER" id="PTHR12149">
    <property type="entry name" value="FRUCTOSAMINE 3 KINASE-RELATED PROTEIN"/>
    <property type="match status" value="1"/>
</dbReference>
<comment type="similarity">
    <text evidence="1">Belongs to the fructosamine kinase family.</text>
</comment>
<keyword evidence="1 2" id="KW-0418">Kinase</keyword>
<organism evidence="2 3">
    <name type="scientific">Lacticaseibacillus baoqingensis</name>
    <dbReference type="NCBI Taxonomy" id="2486013"/>
    <lineage>
        <taxon>Bacteria</taxon>
        <taxon>Bacillati</taxon>
        <taxon>Bacillota</taxon>
        <taxon>Bacilli</taxon>
        <taxon>Lactobacillales</taxon>
        <taxon>Lactobacillaceae</taxon>
        <taxon>Lacticaseibacillus</taxon>
    </lineage>
</organism>
<dbReference type="InterPro" id="IPR016477">
    <property type="entry name" value="Fructo-/Ketosamine-3-kinase"/>
</dbReference>
<reference evidence="3" key="1">
    <citation type="journal article" date="2019" name="Int. J. Syst. Evol. Microbiol.">
        <title>The Global Catalogue of Microorganisms (GCM) 10K type strain sequencing project: providing services to taxonomists for standard genome sequencing and annotation.</title>
        <authorList>
            <consortium name="The Broad Institute Genomics Platform"/>
            <consortium name="The Broad Institute Genome Sequencing Center for Infectious Disease"/>
            <person name="Wu L."/>
            <person name="Ma J."/>
        </authorList>
    </citation>
    <scope>NUCLEOTIDE SEQUENCE [LARGE SCALE GENOMIC DNA]</scope>
    <source>
        <strain evidence="3">CCM 8903</strain>
    </source>
</reference>
<keyword evidence="1" id="KW-0808">Transferase</keyword>
<proteinExistence type="inferred from homology"/>
<name>A0ABW4EAK8_9LACO</name>
<dbReference type="Proteomes" id="UP001597252">
    <property type="component" value="Unassembled WGS sequence"/>
</dbReference>
<dbReference type="Gene3D" id="3.90.1200.10">
    <property type="match status" value="1"/>
</dbReference>
<evidence type="ECO:0000313" key="3">
    <source>
        <dbReference type="Proteomes" id="UP001597252"/>
    </source>
</evidence>
<evidence type="ECO:0000256" key="1">
    <source>
        <dbReference type="PIRNR" id="PIRNR006221"/>
    </source>
</evidence>
<gene>
    <name evidence="2" type="ORF">ACFQ5J_12545</name>
</gene>
<dbReference type="SUPFAM" id="SSF56112">
    <property type="entry name" value="Protein kinase-like (PK-like)"/>
    <property type="match status" value="1"/>
</dbReference>